<dbReference type="EMBL" id="CP054020">
    <property type="protein sequence ID" value="QKI89829.1"/>
    <property type="molecule type" value="Genomic_DNA"/>
</dbReference>
<dbReference type="SUPFAM" id="SSF52540">
    <property type="entry name" value="P-loop containing nucleoside triphosphate hydrolases"/>
    <property type="match status" value="1"/>
</dbReference>
<dbReference type="AlphaFoldDB" id="A0A7D4NL48"/>
<dbReference type="InterPro" id="IPR027417">
    <property type="entry name" value="P-loop_NTPase"/>
</dbReference>
<proteinExistence type="predicted"/>
<accession>A0A7D4NL48</accession>
<dbReference type="InterPro" id="IPR051316">
    <property type="entry name" value="Zinc-reg_GTPase_activator"/>
</dbReference>
<dbReference type="PANTHER" id="PTHR13748">
    <property type="entry name" value="COBW-RELATED"/>
    <property type="match status" value="1"/>
</dbReference>
<protein>
    <submittedName>
        <fullName evidence="2">GTP-binding protein</fullName>
    </submittedName>
</protein>
<evidence type="ECO:0000259" key="1">
    <source>
        <dbReference type="Pfam" id="PF02492"/>
    </source>
</evidence>
<dbReference type="PANTHER" id="PTHR13748:SF46">
    <property type="entry name" value="ZINC CHAPERONE YEIR"/>
    <property type="match status" value="1"/>
</dbReference>
<dbReference type="RefSeq" id="WP_173286003.1">
    <property type="nucleotide sequence ID" value="NZ_CP054020.1"/>
</dbReference>
<dbReference type="CDD" id="cd03112">
    <property type="entry name" value="CobW-like"/>
    <property type="match status" value="1"/>
</dbReference>
<dbReference type="Gene3D" id="3.40.50.300">
    <property type="entry name" value="P-loop containing nucleotide triphosphate hydrolases"/>
    <property type="match status" value="1"/>
</dbReference>
<dbReference type="GO" id="GO:0005737">
    <property type="term" value="C:cytoplasm"/>
    <property type="evidence" value="ECO:0007669"/>
    <property type="project" value="TreeGrafter"/>
</dbReference>
<dbReference type="Pfam" id="PF02492">
    <property type="entry name" value="cobW"/>
    <property type="match status" value="1"/>
</dbReference>
<dbReference type="Proteomes" id="UP000504724">
    <property type="component" value="Chromosome"/>
</dbReference>
<organism evidence="2 3">
    <name type="scientific">Thiomicrorhabdus xiamenensis</name>
    <dbReference type="NCBI Taxonomy" id="2739063"/>
    <lineage>
        <taxon>Bacteria</taxon>
        <taxon>Pseudomonadati</taxon>
        <taxon>Pseudomonadota</taxon>
        <taxon>Gammaproteobacteria</taxon>
        <taxon>Thiotrichales</taxon>
        <taxon>Piscirickettsiaceae</taxon>
        <taxon>Thiomicrorhabdus</taxon>
    </lineage>
</organism>
<keyword evidence="3" id="KW-1185">Reference proteome</keyword>
<dbReference type="KEGG" id="txa:HQN79_09715"/>
<feature type="domain" description="CobW/HypB/UreG nucleotide-binding" evidence="1">
    <location>
        <begin position="12"/>
        <end position="186"/>
    </location>
</feature>
<dbReference type="InterPro" id="IPR003495">
    <property type="entry name" value="CobW/HypB/UreG_nucleotide-bd"/>
</dbReference>
<name>A0A7D4NL48_9GAMM</name>
<evidence type="ECO:0000313" key="3">
    <source>
        <dbReference type="Proteomes" id="UP000504724"/>
    </source>
</evidence>
<reference evidence="2 3" key="1">
    <citation type="submission" date="2020-05" db="EMBL/GenBank/DDBJ databases">
        <title>Thiomicrorhabdus sediminis sp.nov. and Thiomicrorhabdus xiamenensis sp.nov., novel sulfur-oxidizing bacteria isolated from coastal sediment.</title>
        <authorList>
            <person name="Liu X."/>
        </authorList>
    </citation>
    <scope>NUCLEOTIDE SEQUENCE [LARGE SCALE GENOMIC DNA]</scope>
    <source>
        <strain evidence="2 3">G2</strain>
    </source>
</reference>
<evidence type="ECO:0000313" key="2">
    <source>
        <dbReference type="EMBL" id="QKI89829.1"/>
    </source>
</evidence>
<gene>
    <name evidence="2" type="ORF">HQN79_09715</name>
</gene>
<sequence length="361" mass="40948">MTPSNRPSCKINLICGTLGAGKTTLLRHLLKQKPSDETWAIIVNEFGAIGLDGAILSSQNSASVHEIPGGCICCSAMPELQETLDTLLREYRFDRILIEPTGLSEPETLVDLLRNLKQELGAQKSVFLENIICVFAANELDPQLWQTKLSYRNLSHMADIVLLNKSDLCSDEHLKSLTDYASGLYPPKQAVVLTQQSEVDAALLKPTAKAEGLYFLNDPQTAKTTSPKQKSLHQPRRIVHESMPDHPLLLDYQQQQSRATLSYGWLFSPEAEFDWQKLHTLFEDFNNEPSVSELRRMKGVFRVGKPWMLFQWRQKQLSRELISYRKDSRIEILIAAQQTDKPFNPSDFYRGLINCLKTQDG</sequence>